<feature type="compositionally biased region" description="Basic and acidic residues" evidence="1">
    <location>
        <begin position="194"/>
        <end position="212"/>
    </location>
</feature>
<dbReference type="InterPro" id="IPR005094">
    <property type="entry name" value="Endonuclease_MobA/VirD2"/>
</dbReference>
<sequence>MVKVTGGGRDPETAEAHIDYIDRKGELEVLTDEGEYLKGKDVSEFLVRDWKLDTIINKRNREAPEAGEKDKRAKLVHNIVLSMPQGTPPQSVLAAAQHFARENFAFTHRYAMVLHDPATDPKHDKTESGKNPHVHLVVKAVSETGERLYIRKDTLQNWREQFAQALRDHGVEANATPAAIRGRGKSSAKTSMHQHQERIEKWQNGPKDEHGKPPVASTFLQGRVEDVLNEVVNGVVPDSPGKERLKATRQAVVEDWIATEHELRKAGFEKEADEVVDFIKTLPPVKSDYDALKETMLADKDRLRATLDRVAIAAPVENSPSSGKGDDHAPVR</sequence>
<dbReference type="Pfam" id="PF03432">
    <property type="entry name" value="Relaxase"/>
    <property type="match status" value="1"/>
</dbReference>
<dbReference type="Proteomes" id="UP001524570">
    <property type="component" value="Unassembled WGS sequence"/>
</dbReference>
<evidence type="ECO:0000256" key="1">
    <source>
        <dbReference type="SAM" id="MobiDB-lite"/>
    </source>
</evidence>
<evidence type="ECO:0000313" key="4">
    <source>
        <dbReference type="Proteomes" id="UP001524570"/>
    </source>
</evidence>
<evidence type="ECO:0000313" key="3">
    <source>
        <dbReference type="EMBL" id="MCQ8118505.1"/>
    </source>
</evidence>
<dbReference type="EMBL" id="JANIBL010000042">
    <property type="protein sequence ID" value="MCQ8118505.1"/>
    <property type="molecule type" value="Genomic_DNA"/>
</dbReference>
<accession>A0ABT1TUQ7</accession>
<name>A0ABT1TUQ7_9GAMM</name>
<feature type="domain" description="MobA/VirD2-like nuclease" evidence="2">
    <location>
        <begin position="70"/>
        <end position="170"/>
    </location>
</feature>
<feature type="region of interest" description="Disordered" evidence="1">
    <location>
        <begin position="173"/>
        <end position="216"/>
    </location>
</feature>
<protein>
    <submittedName>
        <fullName evidence="3">MobA/MobL family protein</fullName>
    </submittedName>
</protein>
<dbReference type="RefSeq" id="WP_205454568.1">
    <property type="nucleotide sequence ID" value="NZ_JANIBL010000042.1"/>
</dbReference>
<gene>
    <name evidence="3" type="ORF">NP589_13795</name>
</gene>
<proteinExistence type="predicted"/>
<keyword evidence="4" id="KW-1185">Reference proteome</keyword>
<comment type="caution">
    <text evidence="3">The sequence shown here is derived from an EMBL/GenBank/DDBJ whole genome shotgun (WGS) entry which is preliminary data.</text>
</comment>
<reference evidence="3 4" key="1">
    <citation type="submission" date="2022-07" db="EMBL/GenBank/DDBJ databases">
        <title>Methylomonas rivi sp. nov., Methylomonas rosea sp. nov., Methylomonas aureus sp. nov. and Methylomonas subterranea sp. nov., four novel methanotrophs isolated from a freshwater creek and the deep terrestrial subsurface.</title>
        <authorList>
            <person name="Abin C."/>
            <person name="Sankaranarayanan K."/>
            <person name="Garner C."/>
            <person name="Sindelar R."/>
            <person name="Kotary K."/>
            <person name="Garner R."/>
            <person name="Barclay S."/>
            <person name="Lawson P."/>
            <person name="Krumholz L."/>
        </authorList>
    </citation>
    <scope>NUCLEOTIDE SEQUENCE [LARGE SCALE GENOMIC DNA]</scope>
    <source>
        <strain evidence="3 4">WSC-7</strain>
    </source>
</reference>
<dbReference type="Gene3D" id="3.30.930.30">
    <property type="match status" value="1"/>
</dbReference>
<evidence type="ECO:0000259" key="2">
    <source>
        <dbReference type="Pfam" id="PF03432"/>
    </source>
</evidence>
<organism evidence="3 4">
    <name type="scientific">Methylomonas rosea</name>
    <dbReference type="NCBI Taxonomy" id="2952227"/>
    <lineage>
        <taxon>Bacteria</taxon>
        <taxon>Pseudomonadati</taxon>
        <taxon>Pseudomonadota</taxon>
        <taxon>Gammaproteobacteria</taxon>
        <taxon>Methylococcales</taxon>
        <taxon>Methylococcaceae</taxon>
        <taxon>Methylomonas</taxon>
    </lineage>
</organism>